<dbReference type="InterPro" id="IPR018022">
    <property type="entry name" value="IPT"/>
</dbReference>
<sequence length="314" mass="34605">MKPGSAPPLAVIIGPTASGKSSLAVRLALRLAGLGLPAEIVNADSMALYRGMDIGTAKPSAREQAMVPHHLVDVLDIRESSTVANFQVLARRTIEVLRARGVAPILVGGSSLYTRAVIDDFRFPGTDPAVRKRWEAQLDRLGAEALHEVLAERDPAAAAKILPGNARRVVRALEVLDLTGHFEVGLPEPRYLLADVHQFGLELDRVTMDRRIDERVHAMFDAGLVEEVRTLVRQGLRQGVTASRALGYRQVLAMLDGALSEEQAIAKTIEQTRRFSRRQLSWFRRDPRIRWLPALAPGLEEHIAELLVHDKASE</sequence>
<feature type="site" description="Interaction with substrate tRNA" evidence="10">
    <location>
        <position position="131"/>
    </location>
</feature>
<feature type="binding site" evidence="10">
    <location>
        <begin position="14"/>
        <end position="21"/>
    </location>
    <ligand>
        <name>ATP</name>
        <dbReference type="ChEBI" id="CHEBI:30616"/>
    </ligand>
</feature>
<comment type="subunit">
    <text evidence="10">Monomer.</text>
</comment>
<evidence type="ECO:0000256" key="2">
    <source>
        <dbReference type="ARBA" id="ARBA00003213"/>
    </source>
</evidence>
<dbReference type="STRING" id="64702.SAMN05443377_10474"/>
<evidence type="ECO:0000256" key="9">
    <source>
        <dbReference type="ARBA" id="ARBA00049563"/>
    </source>
</evidence>
<comment type="catalytic activity">
    <reaction evidence="9 10 11">
        <text>adenosine(37) in tRNA + dimethylallyl diphosphate = N(6)-dimethylallyladenosine(37) in tRNA + diphosphate</text>
        <dbReference type="Rhea" id="RHEA:26482"/>
        <dbReference type="Rhea" id="RHEA-COMP:10162"/>
        <dbReference type="Rhea" id="RHEA-COMP:10375"/>
        <dbReference type="ChEBI" id="CHEBI:33019"/>
        <dbReference type="ChEBI" id="CHEBI:57623"/>
        <dbReference type="ChEBI" id="CHEBI:74411"/>
        <dbReference type="ChEBI" id="CHEBI:74415"/>
        <dbReference type="EC" id="2.5.1.75"/>
    </reaction>
</comment>
<protein>
    <recommendedName>
        <fullName evidence="10">tRNA dimethylallyltransferase</fullName>
        <ecNumber evidence="10">2.5.1.75</ecNumber>
    </recommendedName>
    <alternativeName>
        <fullName evidence="10">Dimethylallyl diphosphate:tRNA dimethylallyltransferase</fullName>
        <shortName evidence="10">DMAPP:tRNA dimethylallyltransferase</shortName>
        <shortName evidence="10">DMATase</shortName>
    </alternativeName>
    <alternativeName>
        <fullName evidence="10">Isopentenyl-diphosphate:tRNA isopentenyltransferase</fullName>
        <shortName evidence="10">IPP transferase</shortName>
        <shortName evidence="10">IPPT</shortName>
        <shortName evidence="10">IPTase</shortName>
    </alternativeName>
</protein>
<dbReference type="InterPro" id="IPR027417">
    <property type="entry name" value="P-loop_NTPase"/>
</dbReference>
<dbReference type="InterPro" id="IPR039657">
    <property type="entry name" value="Dimethylallyltransferase"/>
</dbReference>
<dbReference type="Gene3D" id="3.40.50.300">
    <property type="entry name" value="P-loop containing nucleotide triphosphate hydrolases"/>
    <property type="match status" value="1"/>
</dbReference>
<evidence type="ECO:0000256" key="3">
    <source>
        <dbReference type="ARBA" id="ARBA00005842"/>
    </source>
</evidence>
<evidence type="ECO:0000256" key="5">
    <source>
        <dbReference type="ARBA" id="ARBA00022694"/>
    </source>
</evidence>
<gene>
    <name evidence="10" type="primary">miaA</name>
    <name evidence="14" type="ORF">SAMN05443377_10474</name>
</gene>
<evidence type="ECO:0000256" key="7">
    <source>
        <dbReference type="ARBA" id="ARBA00022840"/>
    </source>
</evidence>
<keyword evidence="15" id="KW-1185">Reference proteome</keyword>
<dbReference type="NCBIfam" id="TIGR00174">
    <property type="entry name" value="miaA"/>
    <property type="match status" value="1"/>
</dbReference>
<dbReference type="EC" id="2.5.1.75" evidence="10"/>
<name>A0A1H9QRC3_9ACTN</name>
<dbReference type="GO" id="GO:0005524">
    <property type="term" value="F:ATP binding"/>
    <property type="evidence" value="ECO:0007669"/>
    <property type="project" value="UniProtKB-UniRule"/>
</dbReference>
<evidence type="ECO:0000313" key="15">
    <source>
        <dbReference type="Proteomes" id="UP000198815"/>
    </source>
</evidence>
<organism evidence="14 15">
    <name type="scientific">Propionibacterium cyclohexanicum</name>
    <dbReference type="NCBI Taxonomy" id="64702"/>
    <lineage>
        <taxon>Bacteria</taxon>
        <taxon>Bacillati</taxon>
        <taxon>Actinomycetota</taxon>
        <taxon>Actinomycetes</taxon>
        <taxon>Propionibacteriales</taxon>
        <taxon>Propionibacteriaceae</taxon>
        <taxon>Propionibacterium</taxon>
    </lineage>
</organism>
<feature type="binding site" evidence="10">
    <location>
        <begin position="16"/>
        <end position="21"/>
    </location>
    <ligand>
        <name>substrate</name>
    </ligand>
</feature>
<evidence type="ECO:0000256" key="6">
    <source>
        <dbReference type="ARBA" id="ARBA00022741"/>
    </source>
</evidence>
<dbReference type="Gene3D" id="1.10.20.140">
    <property type="match status" value="1"/>
</dbReference>
<evidence type="ECO:0000256" key="12">
    <source>
        <dbReference type="RuleBase" id="RU003784"/>
    </source>
</evidence>
<reference evidence="14 15" key="1">
    <citation type="submission" date="2016-10" db="EMBL/GenBank/DDBJ databases">
        <authorList>
            <person name="de Groot N.N."/>
        </authorList>
    </citation>
    <scope>NUCLEOTIDE SEQUENCE [LARGE SCALE GENOMIC DNA]</scope>
    <source>
        <strain evidence="14 15">DSM 16859</strain>
    </source>
</reference>
<comment type="function">
    <text evidence="2 10 12">Catalyzes the transfer of a dimethylallyl group onto the adenine at position 37 in tRNAs that read codons beginning with uridine, leading to the formation of N6-(dimethylallyl)adenosine (i(6)A).</text>
</comment>
<dbReference type="GO" id="GO:0006400">
    <property type="term" value="P:tRNA modification"/>
    <property type="evidence" value="ECO:0007669"/>
    <property type="project" value="TreeGrafter"/>
</dbReference>
<dbReference type="Pfam" id="PF01715">
    <property type="entry name" value="IPPT"/>
    <property type="match status" value="1"/>
</dbReference>
<feature type="site" description="Interaction with substrate tRNA" evidence="10">
    <location>
        <position position="110"/>
    </location>
</feature>
<comment type="similarity">
    <text evidence="3 10 13">Belongs to the IPP transferase family.</text>
</comment>
<feature type="region of interest" description="Interaction with substrate tRNA" evidence="10">
    <location>
        <begin position="44"/>
        <end position="47"/>
    </location>
</feature>
<keyword evidence="8 10" id="KW-0460">Magnesium</keyword>
<dbReference type="GO" id="GO:0052381">
    <property type="term" value="F:tRNA dimethylallyltransferase activity"/>
    <property type="evidence" value="ECO:0007669"/>
    <property type="project" value="UniProtKB-UniRule"/>
</dbReference>
<evidence type="ECO:0000256" key="13">
    <source>
        <dbReference type="RuleBase" id="RU003785"/>
    </source>
</evidence>
<evidence type="ECO:0000313" key="14">
    <source>
        <dbReference type="EMBL" id="SER62998.1"/>
    </source>
</evidence>
<accession>A0A1H9QRC3</accession>
<keyword evidence="7 10" id="KW-0067">ATP-binding</keyword>
<evidence type="ECO:0000256" key="10">
    <source>
        <dbReference type="HAMAP-Rule" id="MF_00185"/>
    </source>
</evidence>
<dbReference type="SUPFAM" id="SSF52540">
    <property type="entry name" value="P-loop containing nucleoside triphosphate hydrolases"/>
    <property type="match status" value="1"/>
</dbReference>
<dbReference type="Proteomes" id="UP000198815">
    <property type="component" value="Unassembled WGS sequence"/>
</dbReference>
<keyword evidence="6 10" id="KW-0547">Nucleotide-binding</keyword>
<dbReference type="FunFam" id="1.10.20.140:FF:000001">
    <property type="entry name" value="tRNA dimethylallyltransferase"/>
    <property type="match status" value="1"/>
</dbReference>
<keyword evidence="4 10" id="KW-0808">Transferase</keyword>
<dbReference type="EMBL" id="FOGZ01000004">
    <property type="protein sequence ID" value="SER62998.1"/>
    <property type="molecule type" value="Genomic_DNA"/>
</dbReference>
<comment type="caution">
    <text evidence="10">Lacks conserved residue(s) required for the propagation of feature annotation.</text>
</comment>
<dbReference type="PANTHER" id="PTHR11088">
    <property type="entry name" value="TRNA DIMETHYLALLYLTRANSFERASE"/>
    <property type="match status" value="1"/>
</dbReference>
<dbReference type="HAMAP" id="MF_00185">
    <property type="entry name" value="IPP_trans"/>
    <property type="match status" value="1"/>
</dbReference>
<dbReference type="RefSeq" id="WP_091967837.1">
    <property type="nucleotide sequence ID" value="NZ_FOGZ01000004.1"/>
</dbReference>
<evidence type="ECO:0000256" key="8">
    <source>
        <dbReference type="ARBA" id="ARBA00022842"/>
    </source>
</evidence>
<keyword evidence="5 10" id="KW-0819">tRNA processing</keyword>
<comment type="cofactor">
    <cofactor evidence="1 10">
        <name>Mg(2+)</name>
        <dbReference type="ChEBI" id="CHEBI:18420"/>
    </cofactor>
</comment>
<proteinExistence type="inferred from homology"/>
<dbReference type="OrthoDB" id="9776390at2"/>
<dbReference type="PANTHER" id="PTHR11088:SF60">
    <property type="entry name" value="TRNA DIMETHYLALLYLTRANSFERASE"/>
    <property type="match status" value="1"/>
</dbReference>
<evidence type="ECO:0000256" key="1">
    <source>
        <dbReference type="ARBA" id="ARBA00001946"/>
    </source>
</evidence>
<dbReference type="AlphaFoldDB" id="A0A1H9QRC3"/>
<evidence type="ECO:0000256" key="11">
    <source>
        <dbReference type="RuleBase" id="RU003783"/>
    </source>
</evidence>
<evidence type="ECO:0000256" key="4">
    <source>
        <dbReference type="ARBA" id="ARBA00022679"/>
    </source>
</evidence>